<proteinExistence type="predicted"/>
<dbReference type="GO" id="GO:0016906">
    <property type="term" value="F:sterol 3-beta-glucosyltransferase activity"/>
    <property type="evidence" value="ECO:0007669"/>
    <property type="project" value="UniProtKB-ARBA"/>
</dbReference>
<organism evidence="5 6">
    <name type="scientific">Aspergillus candidus</name>
    <dbReference type="NCBI Taxonomy" id="41067"/>
    <lineage>
        <taxon>Eukaryota</taxon>
        <taxon>Fungi</taxon>
        <taxon>Dikarya</taxon>
        <taxon>Ascomycota</taxon>
        <taxon>Pezizomycotina</taxon>
        <taxon>Eurotiomycetes</taxon>
        <taxon>Eurotiomycetidae</taxon>
        <taxon>Eurotiales</taxon>
        <taxon>Aspergillaceae</taxon>
        <taxon>Aspergillus</taxon>
        <taxon>Aspergillus subgen. Circumdati</taxon>
    </lineage>
</organism>
<dbReference type="GO" id="GO:0012505">
    <property type="term" value="C:endomembrane system"/>
    <property type="evidence" value="ECO:0007669"/>
    <property type="project" value="UniProtKB-SubCell"/>
</dbReference>
<dbReference type="FunFam" id="3.40.50.2000:FF:000009">
    <property type="entry name" value="Sterol 3-beta-glucosyltransferase UGT80A2"/>
    <property type="match status" value="1"/>
</dbReference>
<dbReference type="InterPro" id="IPR004276">
    <property type="entry name" value="GlycoTrans_28_N"/>
</dbReference>
<dbReference type="Pfam" id="PF03033">
    <property type="entry name" value="Glyco_transf_28"/>
    <property type="match status" value="1"/>
</dbReference>
<evidence type="ECO:0000256" key="1">
    <source>
        <dbReference type="ARBA" id="ARBA00004184"/>
    </source>
</evidence>
<feature type="compositionally biased region" description="Low complexity" evidence="3">
    <location>
        <begin position="680"/>
        <end position="693"/>
    </location>
</feature>
<dbReference type="RefSeq" id="XP_024675630.1">
    <property type="nucleotide sequence ID" value="XM_024820876.1"/>
</dbReference>
<dbReference type="Proteomes" id="UP000234585">
    <property type="component" value="Unassembled WGS sequence"/>
</dbReference>
<dbReference type="EMBL" id="KZ559120">
    <property type="protein sequence ID" value="PLB41618.1"/>
    <property type="molecule type" value="Genomic_DNA"/>
</dbReference>
<dbReference type="AlphaFoldDB" id="A0A2I2FLV3"/>
<evidence type="ECO:0000256" key="3">
    <source>
        <dbReference type="SAM" id="MobiDB-lite"/>
    </source>
</evidence>
<keyword evidence="2 5" id="KW-0808">Transferase</keyword>
<name>A0A2I2FLV3_ASPCN</name>
<dbReference type="Gene3D" id="3.40.50.2000">
    <property type="entry name" value="Glycogen Phosphorylase B"/>
    <property type="match status" value="2"/>
</dbReference>
<dbReference type="GO" id="GO:0005975">
    <property type="term" value="P:carbohydrate metabolic process"/>
    <property type="evidence" value="ECO:0007669"/>
    <property type="project" value="InterPro"/>
</dbReference>
<reference evidence="5 6" key="1">
    <citation type="submission" date="2017-12" db="EMBL/GenBank/DDBJ databases">
        <authorList>
            <consortium name="DOE Joint Genome Institute"/>
            <person name="Haridas S."/>
            <person name="Kjaerbolling I."/>
            <person name="Vesth T.C."/>
            <person name="Frisvad J.C."/>
            <person name="Nybo J.L."/>
            <person name="Theobald S."/>
            <person name="Kuo A."/>
            <person name="Bowyer P."/>
            <person name="Matsuda Y."/>
            <person name="Mondo S."/>
            <person name="Lyhne E.K."/>
            <person name="Kogle M.E."/>
            <person name="Clum A."/>
            <person name="Lipzen A."/>
            <person name="Salamov A."/>
            <person name="Ngan C.Y."/>
            <person name="Daum C."/>
            <person name="Chiniquy J."/>
            <person name="Barry K."/>
            <person name="LaButti K."/>
            <person name="Simmons B.A."/>
            <person name="Magnuson J.K."/>
            <person name="Mortensen U.H."/>
            <person name="Larsen T.O."/>
            <person name="Grigoriev I.V."/>
            <person name="Baker S.E."/>
            <person name="Andersen M.R."/>
            <person name="Nordberg H.P."/>
            <person name="Cantor M.N."/>
            <person name="Hua S.X."/>
        </authorList>
    </citation>
    <scope>NUCLEOTIDE SEQUENCE [LARGE SCALE GENOMIC DNA]</scope>
    <source>
        <strain evidence="5 6">CBS 102.13</strain>
    </source>
</reference>
<dbReference type="SUPFAM" id="SSF53756">
    <property type="entry name" value="UDP-Glycosyltransferase/glycogen phosphorylase"/>
    <property type="match status" value="1"/>
</dbReference>
<dbReference type="PANTHER" id="PTHR48050:SF13">
    <property type="entry name" value="STEROL 3-BETA-GLUCOSYLTRANSFERASE UGT80A2"/>
    <property type="match status" value="1"/>
</dbReference>
<keyword evidence="6" id="KW-1185">Reference proteome</keyword>
<feature type="region of interest" description="Disordered" evidence="3">
    <location>
        <begin position="655"/>
        <end position="708"/>
    </location>
</feature>
<dbReference type="InterPro" id="IPR050426">
    <property type="entry name" value="Glycosyltransferase_28"/>
</dbReference>
<evidence type="ECO:0000256" key="2">
    <source>
        <dbReference type="ARBA" id="ARBA00022679"/>
    </source>
</evidence>
<dbReference type="GeneID" id="36528036"/>
<comment type="subcellular location">
    <subcellularLocation>
        <location evidence="1">Endomembrane system</location>
        <topology evidence="1">Peripheral membrane protein</topology>
    </subcellularLocation>
</comment>
<dbReference type="InterPro" id="IPR002213">
    <property type="entry name" value="UDP_glucos_trans"/>
</dbReference>
<evidence type="ECO:0000313" key="5">
    <source>
        <dbReference type="EMBL" id="PLB41618.1"/>
    </source>
</evidence>
<dbReference type="STRING" id="41067.A0A2I2FLV3"/>
<accession>A0A2I2FLV3</accession>
<feature type="domain" description="Glycosyltransferase family 28 N-terminal" evidence="4">
    <location>
        <begin position="98"/>
        <end position="254"/>
    </location>
</feature>
<feature type="compositionally biased region" description="Polar residues" evidence="3">
    <location>
        <begin position="655"/>
        <end position="675"/>
    </location>
</feature>
<gene>
    <name evidence="5" type="ORF">BDW47DRAFT_99401</name>
</gene>
<protein>
    <submittedName>
        <fullName evidence="5">UDP-Glycosyltransferase/glycogen phosphorylase</fullName>
    </submittedName>
</protein>
<evidence type="ECO:0000313" key="6">
    <source>
        <dbReference type="Proteomes" id="UP000234585"/>
    </source>
</evidence>
<evidence type="ECO:0000259" key="4">
    <source>
        <dbReference type="Pfam" id="PF03033"/>
    </source>
</evidence>
<dbReference type="PANTHER" id="PTHR48050">
    <property type="entry name" value="STEROL 3-BETA-GLUCOSYLTRANSFERASE"/>
    <property type="match status" value="1"/>
</dbReference>
<dbReference type="CDD" id="cd03784">
    <property type="entry name" value="GT1_Gtf-like"/>
    <property type="match status" value="1"/>
</dbReference>
<dbReference type="OrthoDB" id="5835829at2759"/>
<sequence length="886" mass="97821">MIQFTITMDKSVAPNLPMACSPGKGECCDEGKIAADGLDRDLHLTERGRVEMDVNKADSGVADLLTALNRRKSTFETEPDATHKREPDKPFPMRMNLVIHVVGSRGDIQPFIVLGKALMRHGHRVRLATHLVFRDFVRENGLEFFNIGGDPAELMSFMVKNPKLIPKMNSLLQGAIGRRRKEIRAIIGGCWRSCIEAGEGIDSTSDAANKERPFVADAIIANPPSFAHIHCAEKMGIPLHMMFTMPWSPTQAFPHPLANVRTTDIKPSVAKFASYAITEILIWQGVGDLQNDFRRYELGLEQLDALRAPSILHRLRIPFTYFWSPSLLPKPGDWESHIDVSGFNFLSGNSTFKPPQDLARFLETGPPPIYVGFGSIVVDDPDALTRTVLNAIRMTGQRALISQGWGGLGGSHMVDGLDQDVMFIGNTPHDWLFPRVSCVVHHGGAGTTAIGLALGRPTTIVPFFGDQPFWGSLVALNKAGAQPITFTKLTADKLAEAINFCLEPWMIARVQQLSDKIQSEQGAEDGVASFHRQLDVPKLQCNLCQDRPAVWRVRKTKILLSAFAAAVLVQENKLDPCDVRLYHSTHYEVNHDPRGPIVQAIEGLAGSMTSFLSGLAEFPMDVVNSFSQDLSARFADSYGLSTWDARASVTSTACTGADSTSTTVVPTSENQTTLSERAGSASDQSSASNESQNLPAMGNKQRSKGRTLIANTSYTGRRVLNWIVELPMGLTLGLSQGFHEVPRWYHDRTVRETPQVRGFWSGIDAAKKEFSYSWYDGISGVVTQPRYGWKEGGFIGMAKGVGKGLGGLLLKPQAGLWGLFGYPLNGIHRRIERSYGIDRQCYIVSSRIRQGLEEWEAASPREREMVLSQWPAYEELMRSKHGQTES</sequence>
<dbReference type="FunFam" id="3.40.50.2000:FF:000100">
    <property type="entry name" value="Glycosyltransferase family 1 protein"/>
    <property type="match status" value="1"/>
</dbReference>